<organism evidence="2 3">
    <name type="scientific">Toxocara canis</name>
    <name type="common">Canine roundworm</name>
    <dbReference type="NCBI Taxonomy" id="6265"/>
    <lineage>
        <taxon>Eukaryota</taxon>
        <taxon>Metazoa</taxon>
        <taxon>Ecdysozoa</taxon>
        <taxon>Nematoda</taxon>
        <taxon>Chromadorea</taxon>
        <taxon>Rhabditida</taxon>
        <taxon>Spirurina</taxon>
        <taxon>Ascaridomorpha</taxon>
        <taxon>Ascaridoidea</taxon>
        <taxon>Toxocaridae</taxon>
        <taxon>Toxocara</taxon>
    </lineage>
</organism>
<dbReference type="Proteomes" id="UP000031036">
    <property type="component" value="Unassembled WGS sequence"/>
</dbReference>
<name>A0A0B2UIH4_TOXCA</name>
<reference evidence="2 3" key="1">
    <citation type="submission" date="2014-11" db="EMBL/GenBank/DDBJ databases">
        <title>Genetic blueprint of the zoonotic pathogen Toxocara canis.</title>
        <authorList>
            <person name="Zhu X.-Q."/>
            <person name="Korhonen P.K."/>
            <person name="Cai H."/>
            <person name="Young N.D."/>
            <person name="Nejsum P."/>
            <person name="von Samson-Himmelstjerna G."/>
            <person name="Boag P.R."/>
            <person name="Tan P."/>
            <person name="Li Q."/>
            <person name="Min J."/>
            <person name="Yang Y."/>
            <person name="Wang X."/>
            <person name="Fang X."/>
            <person name="Hall R.S."/>
            <person name="Hofmann A."/>
            <person name="Sternberg P.W."/>
            <person name="Jex A.R."/>
            <person name="Gasser R.B."/>
        </authorList>
    </citation>
    <scope>NUCLEOTIDE SEQUENCE [LARGE SCALE GENOMIC DNA]</scope>
    <source>
        <strain evidence="2">PN_DK_2014</strain>
    </source>
</reference>
<dbReference type="OrthoDB" id="5867132at2759"/>
<protein>
    <submittedName>
        <fullName evidence="2">Uncharacterized protein</fullName>
    </submittedName>
</protein>
<evidence type="ECO:0000313" key="3">
    <source>
        <dbReference type="Proteomes" id="UP000031036"/>
    </source>
</evidence>
<keyword evidence="1" id="KW-0472">Membrane</keyword>
<proteinExistence type="predicted"/>
<evidence type="ECO:0000313" key="2">
    <source>
        <dbReference type="EMBL" id="KHN70876.1"/>
    </source>
</evidence>
<keyword evidence="1" id="KW-0812">Transmembrane</keyword>
<gene>
    <name evidence="2" type="ORF">Tcan_17345</name>
</gene>
<evidence type="ECO:0000256" key="1">
    <source>
        <dbReference type="SAM" id="Phobius"/>
    </source>
</evidence>
<comment type="caution">
    <text evidence="2">The sequence shown here is derived from an EMBL/GenBank/DDBJ whole genome shotgun (WGS) entry which is preliminary data.</text>
</comment>
<feature type="transmembrane region" description="Helical" evidence="1">
    <location>
        <begin position="87"/>
        <end position="107"/>
    </location>
</feature>
<accession>A0A0B2UIH4</accession>
<dbReference type="AlphaFoldDB" id="A0A0B2UIH4"/>
<dbReference type="EMBL" id="JPKZ01022848">
    <property type="protein sequence ID" value="KHN70876.1"/>
    <property type="molecule type" value="Genomic_DNA"/>
</dbReference>
<keyword evidence="3" id="KW-1185">Reference proteome</keyword>
<keyword evidence="1" id="KW-1133">Transmembrane helix</keyword>
<sequence length="164" mass="19111">MRYLTSYKIAYAIHDISLPVSETDPYQVWDPECELDLLVVNGITKGLFEITEPKTCKRNHENRRRNFYSPEHAKVVSAQTAVNNSRMFYRIAALLIATLVIIDAIPYGRLSYKDTLRSLSDLISLEERRRILNFGAIRPRRSSEKKSYPRNCYFSPIQCLFTRT</sequence>